<feature type="transmembrane region" description="Helical" evidence="2">
    <location>
        <begin position="179"/>
        <end position="199"/>
    </location>
</feature>
<organism evidence="3 4">
    <name type="scientific">Streptomyces uncialis</name>
    <dbReference type="NCBI Taxonomy" id="1048205"/>
    <lineage>
        <taxon>Bacteria</taxon>
        <taxon>Bacillati</taxon>
        <taxon>Actinomycetota</taxon>
        <taxon>Actinomycetes</taxon>
        <taxon>Kitasatosporales</taxon>
        <taxon>Streptomycetaceae</taxon>
        <taxon>Streptomyces</taxon>
    </lineage>
</organism>
<feature type="transmembrane region" description="Helical" evidence="2">
    <location>
        <begin position="211"/>
        <end position="229"/>
    </location>
</feature>
<feature type="transmembrane region" description="Helical" evidence="2">
    <location>
        <begin position="78"/>
        <end position="103"/>
    </location>
</feature>
<feature type="transmembrane region" description="Helical" evidence="2">
    <location>
        <begin position="123"/>
        <end position="144"/>
    </location>
</feature>
<dbReference type="Proteomes" id="UP000186455">
    <property type="component" value="Unassembled WGS sequence"/>
</dbReference>
<keyword evidence="2" id="KW-0472">Membrane</keyword>
<accession>A0A1Q4V9V3</accession>
<keyword evidence="2" id="KW-0812">Transmembrane</keyword>
<sequence length="285" mass="30270">MWVASEVVGPLQLGGTGTERAAAVVVVAVVFTAVVLLVPMPLGRMLRRAAVLNQRRMTEEPDRDTSDSKLFELMRRHFIYVGLGMALSTVVLTVAGPAALGAGVELGAELGLDAELGGGLKDLVTVGLVVAAVETVLLLVLALPVKRRRPEAMRSLAGYLLCLAGLALAALWLDGVEAAGTSWLTLAVVAALFHLRFALNLTVPVPGMASLVLVSANALVLWLIVWLTGLLHIDGFWPLVGTVALMWVAEWPSRLADAAAENRTSPPPPPDPLWPDHHMPQSPLY</sequence>
<evidence type="ECO:0000313" key="3">
    <source>
        <dbReference type="EMBL" id="OKH94500.1"/>
    </source>
</evidence>
<reference evidence="3 4" key="1">
    <citation type="submission" date="2015-06" db="EMBL/GenBank/DDBJ databases">
        <title>Cloning and characterization of the uncialamcin biosynthetic gene cluster.</title>
        <authorList>
            <person name="Yan X."/>
            <person name="Huang T."/>
            <person name="Ge H."/>
            <person name="Shen B."/>
        </authorList>
    </citation>
    <scope>NUCLEOTIDE SEQUENCE [LARGE SCALE GENOMIC DNA]</scope>
    <source>
        <strain evidence="3 4">DCA2648</strain>
    </source>
</reference>
<dbReference type="AlphaFoldDB" id="A0A1Q4V9V3"/>
<proteinExistence type="predicted"/>
<comment type="caution">
    <text evidence="3">The sequence shown here is derived from an EMBL/GenBank/DDBJ whole genome shotgun (WGS) entry which is preliminary data.</text>
</comment>
<name>A0A1Q4V9V3_9ACTN</name>
<evidence type="ECO:0000256" key="1">
    <source>
        <dbReference type="SAM" id="MobiDB-lite"/>
    </source>
</evidence>
<protein>
    <submittedName>
        <fullName evidence="3">Uncharacterized protein</fullName>
    </submittedName>
</protein>
<gene>
    <name evidence="3" type="ORF">AB852_09475</name>
</gene>
<keyword evidence="4" id="KW-1185">Reference proteome</keyword>
<dbReference type="EMBL" id="LFBV01000002">
    <property type="protein sequence ID" value="OKH94500.1"/>
    <property type="molecule type" value="Genomic_DNA"/>
</dbReference>
<feature type="transmembrane region" description="Helical" evidence="2">
    <location>
        <begin position="20"/>
        <end position="38"/>
    </location>
</feature>
<feature type="transmembrane region" description="Helical" evidence="2">
    <location>
        <begin position="156"/>
        <end position="173"/>
    </location>
</feature>
<evidence type="ECO:0000313" key="4">
    <source>
        <dbReference type="Proteomes" id="UP000186455"/>
    </source>
</evidence>
<evidence type="ECO:0000256" key="2">
    <source>
        <dbReference type="SAM" id="Phobius"/>
    </source>
</evidence>
<keyword evidence="2" id="KW-1133">Transmembrane helix</keyword>
<feature type="region of interest" description="Disordered" evidence="1">
    <location>
        <begin position="259"/>
        <end position="285"/>
    </location>
</feature>